<dbReference type="WBParaSite" id="Minc3s01805g26434">
    <property type="protein sequence ID" value="Minc3s01805g26434"/>
    <property type="gene ID" value="Minc3s01805g26434"/>
</dbReference>
<name>A0A914MFQ8_MELIC</name>
<feature type="transmembrane region" description="Helical" evidence="2">
    <location>
        <begin position="7"/>
        <end position="24"/>
    </location>
</feature>
<evidence type="ECO:0000313" key="3">
    <source>
        <dbReference type="Proteomes" id="UP000887563"/>
    </source>
</evidence>
<proteinExistence type="predicted"/>
<feature type="compositionally biased region" description="Polar residues" evidence="1">
    <location>
        <begin position="110"/>
        <end position="141"/>
    </location>
</feature>
<keyword evidence="2" id="KW-0812">Transmembrane</keyword>
<accession>A0A914MFQ8</accession>
<keyword evidence="3" id="KW-1185">Reference proteome</keyword>
<feature type="compositionally biased region" description="Polar residues" evidence="1">
    <location>
        <begin position="178"/>
        <end position="192"/>
    </location>
</feature>
<evidence type="ECO:0000256" key="1">
    <source>
        <dbReference type="SAM" id="MobiDB-lite"/>
    </source>
</evidence>
<organism evidence="3 4">
    <name type="scientific">Meloidogyne incognita</name>
    <name type="common">Southern root-knot nematode worm</name>
    <name type="synonym">Oxyuris incognita</name>
    <dbReference type="NCBI Taxonomy" id="6306"/>
    <lineage>
        <taxon>Eukaryota</taxon>
        <taxon>Metazoa</taxon>
        <taxon>Ecdysozoa</taxon>
        <taxon>Nematoda</taxon>
        <taxon>Chromadorea</taxon>
        <taxon>Rhabditida</taxon>
        <taxon>Tylenchina</taxon>
        <taxon>Tylenchomorpha</taxon>
        <taxon>Tylenchoidea</taxon>
        <taxon>Meloidogynidae</taxon>
        <taxon>Meloidogyninae</taxon>
        <taxon>Meloidogyne</taxon>
        <taxon>Meloidogyne incognita group</taxon>
    </lineage>
</organism>
<evidence type="ECO:0000313" key="4">
    <source>
        <dbReference type="WBParaSite" id="Minc3s01805g26434"/>
    </source>
</evidence>
<feature type="region of interest" description="Disordered" evidence="1">
    <location>
        <begin position="214"/>
        <end position="238"/>
    </location>
</feature>
<dbReference type="Proteomes" id="UP000887563">
    <property type="component" value="Unplaced"/>
</dbReference>
<sequence>MAYFTDLFITFSIFPFILLNILNFKCTQSQELDKGGVGSFMNLITPKDIAELTQAATQIAAQTFRSNGELISNSGPEVRPVSLDSQPSEMFGQGLTNLMGPVRQSIASALTGQRVQQQPETRASLSNPQPLQGTSGEDSNSNGGGRSLIEQLAGQFLGTSSARRDDEDTRSGGFRSNRGISTFVSTENSRGGNNLDGMVGQAMRLFSVDNGNKNNLITPSDDRRNSFSSSSSSASSKSVGVFPKLDQLFPGAQKNFGFKQGEGCVPFLGEFMKIAYGNCVKQADEKVDMGYMGKGNKQCINWRQVFSIILKNQNCFTGKIDLLRASKETCKMGAEREHCGQLRRAISGCDILGSINLATNMQRSVSRCDQVTGLIDRNPSTVLSQMNGLINGEMAQGILNNFLG</sequence>
<feature type="compositionally biased region" description="Low complexity" evidence="1">
    <location>
        <begin position="226"/>
        <end position="238"/>
    </location>
</feature>
<reference evidence="4" key="1">
    <citation type="submission" date="2022-11" db="UniProtKB">
        <authorList>
            <consortium name="WormBaseParasite"/>
        </authorList>
    </citation>
    <scope>IDENTIFICATION</scope>
</reference>
<feature type="region of interest" description="Disordered" evidence="1">
    <location>
        <begin position="110"/>
        <end position="196"/>
    </location>
</feature>
<protein>
    <submittedName>
        <fullName evidence="4">Uncharacterized protein</fullName>
    </submittedName>
</protein>
<evidence type="ECO:0000256" key="2">
    <source>
        <dbReference type="SAM" id="Phobius"/>
    </source>
</evidence>
<keyword evidence="2" id="KW-1133">Transmembrane helix</keyword>
<dbReference type="AlphaFoldDB" id="A0A914MFQ8"/>
<keyword evidence="2" id="KW-0472">Membrane</keyword>